<dbReference type="PANTHER" id="PTHR45528">
    <property type="entry name" value="SENSOR HISTIDINE KINASE CPXA"/>
    <property type="match status" value="1"/>
</dbReference>
<dbReference type="CDD" id="cd00082">
    <property type="entry name" value="HisKA"/>
    <property type="match status" value="1"/>
</dbReference>
<keyword evidence="8" id="KW-0547">Nucleotide-binding</keyword>
<dbReference type="Proteomes" id="UP001219037">
    <property type="component" value="Chromosome"/>
</dbReference>
<sequence>MLAPQQRRGARGWLYLPGHGVRWIRDRWVSSLQFRTVSTTVFFTFASALILGLFLSHQVSTGLFESRFAQVQAEANHGLNQARTIFENANTNDQENTSNLVTDTLGSLAGGSGTMARGFILVPLDEGQNLYVGSISSAGVSEDLITQEMSDAVAEDQGIYWQSVSVPVGVGEQTGPGLVFGTQLVLPPGNFYALYLVYDLTEVQSTLDYLTNVLVLALVILLVLNIMIALFTTRQVVRPVQQAAATAESLSSGDLSVRMAVRRRDEVARLGTSFNRMADNIQDQITQLADLSMIQQRFVSDVSHELRTPLTTVSMAAEVLHDSRYDFDPVNRRSAELLYHQVERFQALLADLLEISRFDAGAAEVAAESTDILHLAADVVLTAQPLADNADTEVWVVPVGENFTADVDHRRIERILRNLVNNAIEHGESRPVDVIVASDEVQVAVVVRDHGIGMNEEQVAHVFDRFWRADPARTRTTGGSGLGLSIAAEDTRLHHGQLDVWGEPGEGAAFRLVLPRNRGEATTATPPLCLPPDYDLADRRPAREIEFPQDDNAEAHDNTASHSHADLPKRAYEQSLHPPKPPRNENGGER</sequence>
<keyword evidence="4" id="KW-1003">Cell membrane</keyword>
<keyword evidence="5" id="KW-0597">Phosphoprotein</keyword>
<keyword evidence="6" id="KW-0808">Transferase</keyword>
<dbReference type="EC" id="2.7.13.3" evidence="3"/>
<proteinExistence type="predicted"/>
<organism evidence="19 20">
    <name type="scientific">Citricoccus muralis</name>
    <dbReference type="NCBI Taxonomy" id="169134"/>
    <lineage>
        <taxon>Bacteria</taxon>
        <taxon>Bacillati</taxon>
        <taxon>Actinomycetota</taxon>
        <taxon>Actinomycetes</taxon>
        <taxon>Micrococcales</taxon>
        <taxon>Micrococcaceae</taxon>
        <taxon>Citricoccus</taxon>
    </lineage>
</organism>
<dbReference type="SMART" id="SM00304">
    <property type="entry name" value="HAMP"/>
    <property type="match status" value="1"/>
</dbReference>
<dbReference type="Gene3D" id="1.10.287.130">
    <property type="match status" value="1"/>
</dbReference>
<dbReference type="Pfam" id="PF02518">
    <property type="entry name" value="HATPase_c"/>
    <property type="match status" value="1"/>
</dbReference>
<evidence type="ECO:0000256" key="9">
    <source>
        <dbReference type="ARBA" id="ARBA00022777"/>
    </source>
</evidence>
<name>A0ABY8H3E6_9MICC</name>
<dbReference type="GO" id="GO:0016301">
    <property type="term" value="F:kinase activity"/>
    <property type="evidence" value="ECO:0007669"/>
    <property type="project" value="UniProtKB-KW"/>
</dbReference>
<dbReference type="Gene3D" id="6.10.340.10">
    <property type="match status" value="1"/>
</dbReference>
<keyword evidence="11 16" id="KW-1133">Transmembrane helix</keyword>
<dbReference type="Pfam" id="PF00672">
    <property type="entry name" value="HAMP"/>
    <property type="match status" value="1"/>
</dbReference>
<dbReference type="SUPFAM" id="SSF47384">
    <property type="entry name" value="Homodimeric domain of signal transducing histidine kinase"/>
    <property type="match status" value="1"/>
</dbReference>
<dbReference type="InterPro" id="IPR050398">
    <property type="entry name" value="HssS/ArlS-like"/>
</dbReference>
<evidence type="ECO:0000256" key="13">
    <source>
        <dbReference type="ARBA" id="ARBA00023136"/>
    </source>
</evidence>
<evidence type="ECO:0000256" key="5">
    <source>
        <dbReference type="ARBA" id="ARBA00022553"/>
    </source>
</evidence>
<evidence type="ECO:0000256" key="10">
    <source>
        <dbReference type="ARBA" id="ARBA00022840"/>
    </source>
</evidence>
<dbReference type="InterPro" id="IPR047669">
    <property type="entry name" value="MtrAB_MtrB"/>
</dbReference>
<dbReference type="SMART" id="SM00387">
    <property type="entry name" value="HATPase_c"/>
    <property type="match status" value="1"/>
</dbReference>
<dbReference type="SUPFAM" id="SSF158472">
    <property type="entry name" value="HAMP domain-like"/>
    <property type="match status" value="1"/>
</dbReference>
<evidence type="ECO:0000256" key="3">
    <source>
        <dbReference type="ARBA" id="ARBA00012438"/>
    </source>
</evidence>
<evidence type="ECO:0000259" key="17">
    <source>
        <dbReference type="PROSITE" id="PS50109"/>
    </source>
</evidence>
<dbReference type="Pfam" id="PF00512">
    <property type="entry name" value="HisKA"/>
    <property type="match status" value="1"/>
</dbReference>
<dbReference type="InterPro" id="IPR003660">
    <property type="entry name" value="HAMP_dom"/>
</dbReference>
<keyword evidence="20" id="KW-1185">Reference proteome</keyword>
<evidence type="ECO:0000256" key="1">
    <source>
        <dbReference type="ARBA" id="ARBA00000085"/>
    </source>
</evidence>
<evidence type="ECO:0000259" key="18">
    <source>
        <dbReference type="PROSITE" id="PS50885"/>
    </source>
</evidence>
<gene>
    <name evidence="19" type="primary">mtrB</name>
    <name evidence="19" type="ORF">P8192_09515</name>
</gene>
<evidence type="ECO:0000256" key="11">
    <source>
        <dbReference type="ARBA" id="ARBA00022989"/>
    </source>
</evidence>
<dbReference type="InterPro" id="IPR036097">
    <property type="entry name" value="HisK_dim/P_sf"/>
</dbReference>
<comment type="catalytic activity">
    <reaction evidence="1">
        <text>ATP + protein L-histidine = ADP + protein N-phospho-L-histidine.</text>
        <dbReference type="EC" id="2.7.13.3"/>
    </reaction>
</comment>
<reference evidence="19 20" key="1">
    <citation type="submission" date="2023-04" db="EMBL/GenBank/DDBJ databases">
        <title>Funneling lignin-derived compounds into biodiesel using alkali-halophilic Citricoccus sp. P2.</title>
        <authorList>
            <person name="Luo C.-B."/>
        </authorList>
    </citation>
    <scope>NUCLEOTIDE SEQUENCE [LARGE SCALE GENOMIC DNA]</scope>
    <source>
        <strain evidence="19 20">P2</strain>
    </source>
</reference>
<evidence type="ECO:0000256" key="6">
    <source>
        <dbReference type="ARBA" id="ARBA00022679"/>
    </source>
</evidence>
<feature type="region of interest" description="Disordered" evidence="15">
    <location>
        <begin position="544"/>
        <end position="590"/>
    </location>
</feature>
<dbReference type="CDD" id="cd06225">
    <property type="entry name" value="HAMP"/>
    <property type="match status" value="1"/>
</dbReference>
<evidence type="ECO:0000256" key="14">
    <source>
        <dbReference type="ARBA" id="ARBA00035305"/>
    </source>
</evidence>
<keyword evidence="9 19" id="KW-0418">Kinase</keyword>
<dbReference type="RefSeq" id="WP_278156548.1">
    <property type="nucleotide sequence ID" value="NZ_CP121252.1"/>
</dbReference>
<keyword evidence="13 16" id="KW-0472">Membrane</keyword>
<feature type="domain" description="HAMP" evidence="18">
    <location>
        <begin position="234"/>
        <end position="286"/>
    </location>
</feature>
<keyword evidence="7 16" id="KW-0812">Transmembrane</keyword>
<evidence type="ECO:0000256" key="8">
    <source>
        <dbReference type="ARBA" id="ARBA00022741"/>
    </source>
</evidence>
<dbReference type="SUPFAM" id="SSF55874">
    <property type="entry name" value="ATPase domain of HSP90 chaperone/DNA topoisomerase II/histidine kinase"/>
    <property type="match status" value="1"/>
</dbReference>
<dbReference type="PRINTS" id="PR00344">
    <property type="entry name" value="BCTRLSENSOR"/>
</dbReference>
<keyword evidence="10" id="KW-0067">ATP-binding</keyword>
<evidence type="ECO:0000256" key="7">
    <source>
        <dbReference type="ARBA" id="ARBA00022692"/>
    </source>
</evidence>
<comment type="subcellular location">
    <subcellularLocation>
        <location evidence="2">Cell membrane</location>
        <topology evidence="2">Multi-pass membrane protein</topology>
    </subcellularLocation>
</comment>
<evidence type="ECO:0000256" key="15">
    <source>
        <dbReference type="SAM" id="MobiDB-lite"/>
    </source>
</evidence>
<dbReference type="InterPro" id="IPR005467">
    <property type="entry name" value="His_kinase_dom"/>
</dbReference>
<accession>A0ABY8H3E6</accession>
<evidence type="ECO:0000313" key="19">
    <source>
        <dbReference type="EMBL" id="WFP15639.1"/>
    </source>
</evidence>
<feature type="transmembrane region" description="Helical" evidence="16">
    <location>
        <begin position="209"/>
        <end position="231"/>
    </location>
</feature>
<dbReference type="InterPro" id="IPR003661">
    <property type="entry name" value="HisK_dim/P_dom"/>
</dbReference>
<dbReference type="Gene3D" id="3.30.565.10">
    <property type="entry name" value="Histidine kinase-like ATPase, C-terminal domain"/>
    <property type="match status" value="1"/>
</dbReference>
<protein>
    <recommendedName>
        <fullName evidence="14">Sensor histidine kinase MtrB</fullName>
        <ecNumber evidence="3">2.7.13.3</ecNumber>
    </recommendedName>
</protein>
<evidence type="ECO:0000313" key="20">
    <source>
        <dbReference type="Proteomes" id="UP001219037"/>
    </source>
</evidence>
<dbReference type="PROSITE" id="PS50885">
    <property type="entry name" value="HAMP"/>
    <property type="match status" value="1"/>
</dbReference>
<keyword evidence="12" id="KW-0902">Two-component regulatory system</keyword>
<dbReference type="EMBL" id="CP121252">
    <property type="protein sequence ID" value="WFP15639.1"/>
    <property type="molecule type" value="Genomic_DNA"/>
</dbReference>
<feature type="transmembrane region" description="Helical" evidence="16">
    <location>
        <begin position="32"/>
        <end position="55"/>
    </location>
</feature>
<dbReference type="NCBIfam" id="NF040691">
    <property type="entry name" value="MtrAB_MtrB"/>
    <property type="match status" value="1"/>
</dbReference>
<feature type="compositionally biased region" description="Basic and acidic residues" evidence="15">
    <location>
        <begin position="553"/>
        <end position="572"/>
    </location>
</feature>
<dbReference type="InterPro" id="IPR003594">
    <property type="entry name" value="HATPase_dom"/>
</dbReference>
<evidence type="ECO:0000256" key="2">
    <source>
        <dbReference type="ARBA" id="ARBA00004651"/>
    </source>
</evidence>
<feature type="domain" description="Histidine kinase" evidence="17">
    <location>
        <begin position="301"/>
        <end position="518"/>
    </location>
</feature>
<dbReference type="PROSITE" id="PS50109">
    <property type="entry name" value="HIS_KIN"/>
    <property type="match status" value="1"/>
</dbReference>
<dbReference type="SMART" id="SM00388">
    <property type="entry name" value="HisKA"/>
    <property type="match status" value="1"/>
</dbReference>
<dbReference type="InterPro" id="IPR036890">
    <property type="entry name" value="HATPase_C_sf"/>
</dbReference>
<evidence type="ECO:0000256" key="16">
    <source>
        <dbReference type="SAM" id="Phobius"/>
    </source>
</evidence>
<dbReference type="InterPro" id="IPR004358">
    <property type="entry name" value="Sig_transdc_His_kin-like_C"/>
</dbReference>
<dbReference type="PANTHER" id="PTHR45528:SF1">
    <property type="entry name" value="SENSOR HISTIDINE KINASE CPXA"/>
    <property type="match status" value="1"/>
</dbReference>
<evidence type="ECO:0000256" key="4">
    <source>
        <dbReference type="ARBA" id="ARBA00022475"/>
    </source>
</evidence>
<evidence type="ECO:0000256" key="12">
    <source>
        <dbReference type="ARBA" id="ARBA00023012"/>
    </source>
</evidence>